<gene>
    <name evidence="2" type="ORF">HZU44_05275</name>
</gene>
<dbReference type="EMBL" id="CP058905">
    <property type="protein sequence ID" value="QLJ99536.1"/>
    <property type="molecule type" value="Genomic_DNA"/>
</dbReference>
<dbReference type="Pfam" id="PF04738">
    <property type="entry name" value="Lant_dehydr_N"/>
    <property type="match status" value="2"/>
</dbReference>
<reference evidence="2" key="1">
    <citation type="submission" date="2020-08" db="EMBL/GenBank/DDBJ databases">
        <title>A bifunctional nitrone conjugated secondary metabolite targeting the ribosome.</title>
        <authorList>
            <person name="Limbrick E.M."/>
            <person name="Graf M."/>
            <person name="Derewacz D.K."/>
            <person name="Nguyen F."/>
            <person name="Spraggins J.M."/>
            <person name="Wieland M."/>
            <person name="Ynigez-Gutierrez A.E."/>
            <person name="Reisman B.J."/>
            <person name="Zinshteyn B."/>
            <person name="McCulloch K."/>
            <person name="Iverson T.M."/>
            <person name="Green R."/>
            <person name="Wilson D.N."/>
            <person name="Bachmann B.O."/>
        </authorList>
    </citation>
    <scope>NUCLEOTIDE SEQUENCE</scope>
    <source>
        <strain evidence="2">Africana</strain>
    </source>
</reference>
<dbReference type="AlphaFoldDB" id="A0A7D5YHM9"/>
<name>A0A7D5YHM9_9ACTN</name>
<sequence length="875" mass="95532">MSPSSETRLAGYGVVRVSALPASALEDLRSPKLADLLTELAVLDRDWSRHAPRVAEAATSLVPELPDRKLRAEVLRTRRRLHRGAPVEADDLAVLVEHAVPGAPALAALAARRESLSALLPTEYDTSWSTEQQALADLARQAPLRAGAQLTADSLLHNIDRFADDVATGAGRDKRARTTEATLVNLVTRSILKPSPFGQLTHTRPVLLQSDVAPEPEPDQVRSVCRLPRQLVNWVERTLADHPALREHATLRRAPVVSASADTVSFLVRGRDGTAESALTERIVRLPRTETLAEVLRLPADDPVTRAELIRRCASTGGGEADVVGLQQAGVLAADLGLGEQDGDPLRALLRLLPGDCPEQLRDAVRALLDAETAFAGADPRQRGDLLAELRARIAALAGLCGVDLPPLEFARTLMYEDAVDPRPLAEPRARWESHLDTLAALHRVVPWFDDHAHTRATVAQVVEAMFGPGPHRLLTLYSALSVPRARNALIARLVDLHAPIPVALRQLQDQVLGMVDPGTPGDAEVVLDPARLRALADQPDWVSRWARVSWQVQRYAGEDGAERLVLNSSAIGYGRTISRFCYSFEAADAAAARFTETVRRELAEPDTAPIRSVDLSAVLGINANIHPALLPRYLRYPCGTPGGWPGAGISLEDCWARVHGGRLELTVGRDGPPLRLVPLNFLLNELAPQFYRFLSFFSTGSLANLGWWDRVDQRQPSTGADRGVRAYPRVRVGSVVVARRTWKLPPASLPAVAGQDGLAGYREIRRWQHDLGLPDLVFSRQFTLSDPLVPLEAEQRRRNARSLVQFPSSAARKPALVDFTSVTSVRAWQRTLSRVDDDLTLQECLPLPGAEVGRGGPDARVREYLLETVGGDDD</sequence>
<protein>
    <submittedName>
        <fullName evidence="2">Lantibiotic dehydratase</fullName>
    </submittedName>
</protein>
<proteinExistence type="predicted"/>
<feature type="domain" description="Lantibiotic dehydratase N-terminal" evidence="1">
    <location>
        <begin position="522"/>
        <end position="779"/>
    </location>
</feature>
<feature type="domain" description="Lantibiotic dehydratase N-terminal" evidence="1">
    <location>
        <begin position="143"/>
        <end position="398"/>
    </location>
</feature>
<dbReference type="InterPro" id="IPR006827">
    <property type="entry name" value="Lant_deHydtase_N"/>
</dbReference>
<accession>A0A7D5YHM9</accession>
<organism evidence="2">
    <name type="scientific">Micromonospora carbonacea</name>
    <dbReference type="NCBI Taxonomy" id="47853"/>
    <lineage>
        <taxon>Bacteria</taxon>
        <taxon>Bacillati</taxon>
        <taxon>Actinomycetota</taxon>
        <taxon>Actinomycetes</taxon>
        <taxon>Micromonosporales</taxon>
        <taxon>Micromonosporaceae</taxon>
        <taxon>Micromonospora</taxon>
    </lineage>
</organism>
<evidence type="ECO:0000313" key="2">
    <source>
        <dbReference type="EMBL" id="QLJ99536.1"/>
    </source>
</evidence>
<evidence type="ECO:0000259" key="1">
    <source>
        <dbReference type="Pfam" id="PF04738"/>
    </source>
</evidence>